<keyword evidence="9" id="KW-1185">Reference proteome</keyword>
<dbReference type="InterPro" id="IPR050570">
    <property type="entry name" value="Cell_wall_metabolism_enzyme"/>
</dbReference>
<name>A0ABV4NS18_9GAMM</name>
<evidence type="ECO:0000313" key="8">
    <source>
        <dbReference type="EMBL" id="MFA0792010.1"/>
    </source>
</evidence>
<dbReference type="Proteomes" id="UP001569414">
    <property type="component" value="Unassembled WGS sequence"/>
</dbReference>
<feature type="domain" description="M23ase beta-sheet core" evidence="7">
    <location>
        <begin position="326"/>
        <end position="423"/>
    </location>
</feature>
<organism evidence="8 9">
    <name type="scientific">Microbulbifer echini</name>
    <dbReference type="NCBI Taxonomy" id="1529067"/>
    <lineage>
        <taxon>Bacteria</taxon>
        <taxon>Pseudomonadati</taxon>
        <taxon>Pseudomonadota</taxon>
        <taxon>Gammaproteobacteria</taxon>
        <taxon>Cellvibrionales</taxon>
        <taxon>Microbulbiferaceae</taxon>
        <taxon>Microbulbifer</taxon>
    </lineage>
</organism>
<dbReference type="EC" id="3.4.24.-" evidence="8"/>
<dbReference type="EMBL" id="JBGMEL010000017">
    <property type="protein sequence ID" value="MFA0792010.1"/>
    <property type="molecule type" value="Genomic_DNA"/>
</dbReference>
<sequence>MENLQSKSVLNAQTPCQYSMVYGGKIRKFIAILLGIFLSLKLVEAKAPSQSADIYKFNTGVLSKVLSFESDQTPLMLVEGAIDTLKSQATAVATVNAVDLEKDVFLSKNQGLLSLLAENMIVREDAIIVVRILSKYLDVNTLAVGERFRLVFDGRSRFQSIRVSLGFAERLEVKRDDQGFFAVKYKNSTTLQSHYVEGEIAGSFYNTGLRLGLSHAALAKLNEILSYEIDFQREILSGDQFTVFYNTVRDDIDGSEIFHSIKFAELALANSIVTLYRYQDEKSGSVDYYHPDGKSSRSFLMKTPLENARLSSYYGRRKHPVLGYTRMHNGLDFGAPLGTPILAAGDGIVERASYFGSFGNYIRIGHRSGIQTVYAHLKGYAKGIKSGVTVEQGQVIGFLGATGRVQGRHLHYEVHKNGKAIDPLGLDLPASNNLTGKALEVFYKHIDHVNNDLSVYR</sequence>
<proteinExistence type="predicted"/>
<dbReference type="CDD" id="cd12797">
    <property type="entry name" value="M23_peptidase"/>
    <property type="match status" value="1"/>
</dbReference>
<evidence type="ECO:0000256" key="4">
    <source>
        <dbReference type="ARBA" id="ARBA00022801"/>
    </source>
</evidence>
<evidence type="ECO:0000256" key="2">
    <source>
        <dbReference type="ARBA" id="ARBA00022670"/>
    </source>
</evidence>
<protein>
    <submittedName>
        <fullName evidence="8">M23 family metallopeptidase</fullName>
        <ecNumber evidence="8">3.4.24.-</ecNumber>
    </submittedName>
</protein>
<dbReference type="Gene3D" id="2.70.70.10">
    <property type="entry name" value="Glucose Permease (Domain IIA)"/>
    <property type="match status" value="1"/>
</dbReference>
<dbReference type="SUPFAM" id="SSF51261">
    <property type="entry name" value="Duplicated hybrid motif"/>
    <property type="match status" value="1"/>
</dbReference>
<evidence type="ECO:0000256" key="6">
    <source>
        <dbReference type="ARBA" id="ARBA00023049"/>
    </source>
</evidence>
<dbReference type="InterPro" id="IPR016047">
    <property type="entry name" value="M23ase_b-sheet_dom"/>
</dbReference>
<keyword evidence="3" id="KW-0479">Metal-binding</keyword>
<keyword evidence="5" id="KW-0862">Zinc</keyword>
<comment type="caution">
    <text evidence="8">The sequence shown here is derived from an EMBL/GenBank/DDBJ whole genome shotgun (WGS) entry which is preliminary data.</text>
</comment>
<gene>
    <name evidence="8" type="ORF">ACCI51_15785</name>
</gene>
<evidence type="ECO:0000256" key="3">
    <source>
        <dbReference type="ARBA" id="ARBA00022723"/>
    </source>
</evidence>
<dbReference type="Gene3D" id="3.10.450.350">
    <property type="match status" value="1"/>
</dbReference>
<keyword evidence="4 8" id="KW-0378">Hydrolase</keyword>
<keyword evidence="2" id="KW-0645">Protease</keyword>
<evidence type="ECO:0000256" key="5">
    <source>
        <dbReference type="ARBA" id="ARBA00022833"/>
    </source>
</evidence>
<evidence type="ECO:0000313" key="9">
    <source>
        <dbReference type="Proteomes" id="UP001569414"/>
    </source>
</evidence>
<dbReference type="InterPro" id="IPR011055">
    <property type="entry name" value="Dup_hybrid_motif"/>
</dbReference>
<dbReference type="RefSeq" id="WP_371844432.1">
    <property type="nucleotide sequence ID" value="NZ_JBGMEL010000017.1"/>
</dbReference>
<dbReference type="Pfam" id="PF01551">
    <property type="entry name" value="Peptidase_M23"/>
    <property type="match status" value="1"/>
</dbReference>
<evidence type="ECO:0000259" key="7">
    <source>
        <dbReference type="Pfam" id="PF01551"/>
    </source>
</evidence>
<reference evidence="8 9" key="1">
    <citation type="submission" date="2024-08" db="EMBL/GenBank/DDBJ databases">
        <authorList>
            <person name="Ishaq N."/>
        </authorList>
    </citation>
    <scope>NUCLEOTIDE SEQUENCE [LARGE SCALE GENOMIC DNA]</scope>
    <source>
        <strain evidence="8 9">JCM 30400</strain>
    </source>
</reference>
<accession>A0ABV4NS18</accession>
<evidence type="ECO:0000256" key="1">
    <source>
        <dbReference type="ARBA" id="ARBA00001947"/>
    </source>
</evidence>
<dbReference type="PANTHER" id="PTHR21666:SF288">
    <property type="entry name" value="CELL DIVISION PROTEIN YTFB"/>
    <property type="match status" value="1"/>
</dbReference>
<dbReference type="PANTHER" id="PTHR21666">
    <property type="entry name" value="PEPTIDASE-RELATED"/>
    <property type="match status" value="1"/>
</dbReference>
<dbReference type="GO" id="GO:0016787">
    <property type="term" value="F:hydrolase activity"/>
    <property type="evidence" value="ECO:0007669"/>
    <property type="project" value="UniProtKB-KW"/>
</dbReference>
<keyword evidence="6" id="KW-0482">Metalloprotease</keyword>
<comment type="cofactor">
    <cofactor evidence="1">
        <name>Zn(2+)</name>
        <dbReference type="ChEBI" id="CHEBI:29105"/>
    </cofactor>
</comment>